<feature type="transmembrane region" description="Helical" evidence="5">
    <location>
        <begin position="291"/>
        <end position="316"/>
    </location>
</feature>
<evidence type="ECO:0000313" key="7">
    <source>
        <dbReference type="EMBL" id="MFC0314424.1"/>
    </source>
</evidence>
<feature type="domain" description="ABC-2 type transporter transmembrane" evidence="6">
    <location>
        <begin position="23"/>
        <end position="367"/>
    </location>
</feature>
<evidence type="ECO:0000256" key="5">
    <source>
        <dbReference type="SAM" id="Phobius"/>
    </source>
</evidence>
<organism evidence="7 8">
    <name type="scientific">Gordonia phosphorivorans</name>
    <dbReference type="NCBI Taxonomy" id="1056982"/>
    <lineage>
        <taxon>Bacteria</taxon>
        <taxon>Bacillati</taxon>
        <taxon>Actinomycetota</taxon>
        <taxon>Actinomycetes</taxon>
        <taxon>Mycobacteriales</taxon>
        <taxon>Gordoniaceae</taxon>
        <taxon>Gordonia</taxon>
    </lineage>
</organism>
<feature type="transmembrane region" description="Helical" evidence="5">
    <location>
        <begin position="249"/>
        <end position="279"/>
    </location>
</feature>
<feature type="transmembrane region" description="Helical" evidence="5">
    <location>
        <begin position="24"/>
        <end position="46"/>
    </location>
</feature>
<gene>
    <name evidence="7" type="ORF">ACFFJD_06100</name>
</gene>
<sequence>MNPLLTNITLIAGREISTRVREKSFLISTAIMMVVIVAGTIVWSMFAGRESTETVGMVGGDAALSTSLEQTGEAAGTTVTVKALPDAAAADQQVRDGGLAAAVVVDDARNYTVVSKKELDATLDGILRSGLAQYQLTSSLAARGVDLGELSGPAITTSYLEQVESDVEQRVTIALVGSILLMMAIMTGGLMVAVGVVEEKTSRIVEILLSAVRPLHLLWGKILGIGVISLGQVVLLGATALIAGTATGLLTIAGTAVSMFVAVVAWFLLGFLFFAALYAATGAMVSRQEELNGAASPLTMLSILVLYSGIFGIQAMDSTWMQVLSWIPPFSAILMPMRLAVGDVSAATMALSFVLMIAACALVVWVSSRIYSRSVLRTGSRTSWSEVAGMLAGR</sequence>
<dbReference type="PANTHER" id="PTHR43471">
    <property type="entry name" value="ABC TRANSPORTER PERMEASE"/>
    <property type="match status" value="1"/>
</dbReference>
<keyword evidence="8" id="KW-1185">Reference proteome</keyword>
<dbReference type="Proteomes" id="UP001589783">
    <property type="component" value="Unassembled WGS sequence"/>
</dbReference>
<dbReference type="EMBL" id="JBHLWV010000016">
    <property type="protein sequence ID" value="MFC0314424.1"/>
    <property type="molecule type" value="Genomic_DNA"/>
</dbReference>
<evidence type="ECO:0000256" key="4">
    <source>
        <dbReference type="ARBA" id="ARBA00023136"/>
    </source>
</evidence>
<keyword evidence="4 5" id="KW-0472">Membrane</keyword>
<protein>
    <submittedName>
        <fullName evidence="7">ABC transporter permease</fullName>
    </submittedName>
</protein>
<keyword evidence="2 5" id="KW-0812">Transmembrane</keyword>
<evidence type="ECO:0000313" key="8">
    <source>
        <dbReference type="Proteomes" id="UP001589783"/>
    </source>
</evidence>
<evidence type="ECO:0000256" key="2">
    <source>
        <dbReference type="ARBA" id="ARBA00022692"/>
    </source>
</evidence>
<name>A0ABV6H6C7_9ACTN</name>
<reference evidence="7 8" key="1">
    <citation type="submission" date="2024-09" db="EMBL/GenBank/DDBJ databases">
        <authorList>
            <person name="Sun Q."/>
            <person name="Mori K."/>
        </authorList>
    </citation>
    <scope>NUCLEOTIDE SEQUENCE [LARGE SCALE GENOMIC DNA]</scope>
    <source>
        <strain evidence="7 8">CCM 7957</strain>
    </source>
</reference>
<dbReference type="RefSeq" id="WP_382362198.1">
    <property type="nucleotide sequence ID" value="NZ_JBHLWV010000016.1"/>
</dbReference>
<feature type="transmembrane region" description="Helical" evidence="5">
    <location>
        <begin position="173"/>
        <end position="197"/>
    </location>
</feature>
<evidence type="ECO:0000259" key="6">
    <source>
        <dbReference type="Pfam" id="PF12698"/>
    </source>
</evidence>
<proteinExistence type="predicted"/>
<dbReference type="Pfam" id="PF12698">
    <property type="entry name" value="ABC2_membrane_3"/>
    <property type="match status" value="1"/>
</dbReference>
<dbReference type="PANTHER" id="PTHR43471:SF3">
    <property type="entry name" value="ABC TRANSPORTER PERMEASE PROTEIN NATB"/>
    <property type="match status" value="1"/>
</dbReference>
<keyword evidence="3 5" id="KW-1133">Transmembrane helix</keyword>
<comment type="subcellular location">
    <subcellularLocation>
        <location evidence="1">Membrane</location>
        <topology evidence="1">Multi-pass membrane protein</topology>
    </subcellularLocation>
</comment>
<comment type="caution">
    <text evidence="7">The sequence shown here is derived from an EMBL/GenBank/DDBJ whole genome shotgun (WGS) entry which is preliminary data.</text>
</comment>
<evidence type="ECO:0000256" key="3">
    <source>
        <dbReference type="ARBA" id="ARBA00022989"/>
    </source>
</evidence>
<feature type="transmembrane region" description="Helical" evidence="5">
    <location>
        <begin position="218"/>
        <end position="243"/>
    </location>
</feature>
<feature type="transmembrane region" description="Helical" evidence="5">
    <location>
        <begin position="344"/>
        <end position="367"/>
    </location>
</feature>
<evidence type="ECO:0000256" key="1">
    <source>
        <dbReference type="ARBA" id="ARBA00004141"/>
    </source>
</evidence>
<dbReference type="InterPro" id="IPR013525">
    <property type="entry name" value="ABC2_TM"/>
</dbReference>
<accession>A0ABV6H6C7</accession>